<feature type="domain" description="Bms1-type G" evidence="12">
    <location>
        <begin position="74"/>
        <end position="238"/>
    </location>
</feature>
<keyword evidence="2" id="KW-0690">Ribosome biogenesis</keyword>
<dbReference type="Gene3D" id="3.40.50.300">
    <property type="entry name" value="P-loop containing nucleotide triphosphate hydrolases"/>
    <property type="match status" value="1"/>
</dbReference>
<comment type="similarity">
    <text evidence="10">Belongs to the TRAFAC class translation factor GTPase superfamily. Bms1-like GTPase family. BMS1 subfamily.</text>
</comment>
<evidence type="ECO:0000256" key="5">
    <source>
        <dbReference type="ARBA" id="ARBA00022801"/>
    </source>
</evidence>
<feature type="region of interest" description="Disordered" evidence="11">
    <location>
        <begin position="1"/>
        <end position="24"/>
    </location>
</feature>
<gene>
    <name evidence="13" type="ORF">NQ318_009967</name>
</gene>
<dbReference type="InterPro" id="IPR012948">
    <property type="entry name" value="AARP2CN"/>
</dbReference>
<proteinExistence type="inferred from homology"/>
<dbReference type="CDD" id="cd01882">
    <property type="entry name" value="BMS1"/>
    <property type="match status" value="1"/>
</dbReference>
<keyword evidence="3" id="KW-0597">Phosphoprotein</keyword>
<dbReference type="InterPro" id="IPR039761">
    <property type="entry name" value="Bms1/Tsr1"/>
</dbReference>
<keyword evidence="14" id="KW-1185">Reference proteome</keyword>
<feature type="compositionally biased region" description="Polar residues" evidence="11">
    <location>
        <begin position="518"/>
        <end position="529"/>
    </location>
</feature>
<dbReference type="PROSITE" id="PS51714">
    <property type="entry name" value="G_BMS1"/>
    <property type="match status" value="1"/>
</dbReference>
<evidence type="ECO:0000256" key="4">
    <source>
        <dbReference type="ARBA" id="ARBA00022741"/>
    </source>
</evidence>
<keyword evidence="5" id="KW-0378">Hydrolase</keyword>
<dbReference type="PANTHER" id="PTHR12858">
    <property type="entry name" value="RIBOSOME BIOGENESIS PROTEIN"/>
    <property type="match status" value="1"/>
</dbReference>
<evidence type="ECO:0000313" key="13">
    <source>
        <dbReference type="EMBL" id="KAJ8947823.1"/>
    </source>
</evidence>
<keyword evidence="8" id="KW-0539">Nucleus</keyword>
<dbReference type="GO" id="GO:0000462">
    <property type="term" value="P:maturation of SSU-rRNA from tricistronic rRNA transcript (SSU-rRNA, 5.8S rRNA, LSU-rRNA)"/>
    <property type="evidence" value="ECO:0007669"/>
    <property type="project" value="TreeGrafter"/>
</dbReference>
<feature type="compositionally biased region" description="Acidic residues" evidence="11">
    <location>
        <begin position="617"/>
        <end position="628"/>
    </location>
</feature>
<evidence type="ECO:0000256" key="2">
    <source>
        <dbReference type="ARBA" id="ARBA00022517"/>
    </source>
</evidence>
<evidence type="ECO:0000256" key="6">
    <source>
        <dbReference type="ARBA" id="ARBA00022840"/>
    </source>
</evidence>
<dbReference type="GO" id="GO:0005524">
    <property type="term" value="F:ATP binding"/>
    <property type="evidence" value="ECO:0007669"/>
    <property type="project" value="UniProtKB-KW"/>
</dbReference>
<dbReference type="EMBL" id="JAPWTK010000150">
    <property type="protein sequence ID" value="KAJ8947823.1"/>
    <property type="molecule type" value="Genomic_DNA"/>
</dbReference>
<dbReference type="InterPro" id="IPR037875">
    <property type="entry name" value="Bms1_N"/>
</dbReference>
<evidence type="ECO:0000256" key="9">
    <source>
        <dbReference type="ARBA" id="ARBA00049117"/>
    </source>
</evidence>
<dbReference type="GO" id="GO:0000479">
    <property type="term" value="P:endonucleolytic cleavage of tricistronic rRNA transcript (SSU-rRNA, 5.8S rRNA, LSU-rRNA)"/>
    <property type="evidence" value="ECO:0007669"/>
    <property type="project" value="TreeGrafter"/>
</dbReference>
<evidence type="ECO:0000256" key="10">
    <source>
        <dbReference type="ARBA" id="ARBA00061391"/>
    </source>
</evidence>
<comment type="caution">
    <text evidence="13">The sequence shown here is derived from an EMBL/GenBank/DDBJ whole genome shotgun (WGS) entry which is preliminary data.</text>
</comment>
<dbReference type="GO" id="GO:0030686">
    <property type="term" value="C:90S preribosome"/>
    <property type="evidence" value="ECO:0007669"/>
    <property type="project" value="TreeGrafter"/>
</dbReference>
<organism evidence="13 14">
    <name type="scientific">Aromia moschata</name>
    <dbReference type="NCBI Taxonomy" id="1265417"/>
    <lineage>
        <taxon>Eukaryota</taxon>
        <taxon>Metazoa</taxon>
        <taxon>Ecdysozoa</taxon>
        <taxon>Arthropoda</taxon>
        <taxon>Hexapoda</taxon>
        <taxon>Insecta</taxon>
        <taxon>Pterygota</taxon>
        <taxon>Neoptera</taxon>
        <taxon>Endopterygota</taxon>
        <taxon>Coleoptera</taxon>
        <taxon>Polyphaga</taxon>
        <taxon>Cucujiformia</taxon>
        <taxon>Chrysomeloidea</taxon>
        <taxon>Cerambycidae</taxon>
        <taxon>Cerambycinae</taxon>
        <taxon>Callichromatini</taxon>
        <taxon>Aromia</taxon>
    </lineage>
</organism>
<dbReference type="SUPFAM" id="SSF52540">
    <property type="entry name" value="P-loop containing nucleoside triphosphate hydrolases"/>
    <property type="match status" value="1"/>
</dbReference>
<comment type="catalytic activity">
    <reaction evidence="9">
        <text>GTP + H2O = GDP + phosphate + H(+)</text>
        <dbReference type="Rhea" id="RHEA:19669"/>
        <dbReference type="ChEBI" id="CHEBI:15377"/>
        <dbReference type="ChEBI" id="CHEBI:15378"/>
        <dbReference type="ChEBI" id="CHEBI:37565"/>
        <dbReference type="ChEBI" id="CHEBI:43474"/>
        <dbReference type="ChEBI" id="CHEBI:58189"/>
    </reaction>
    <physiologicalReaction direction="left-to-right" evidence="9">
        <dbReference type="Rhea" id="RHEA:19670"/>
    </physiologicalReaction>
</comment>
<dbReference type="GO" id="GO:0032040">
    <property type="term" value="C:small-subunit processome"/>
    <property type="evidence" value="ECO:0007669"/>
    <property type="project" value="UniProtKB-ARBA"/>
</dbReference>
<keyword evidence="7" id="KW-0342">GTP-binding</keyword>
<dbReference type="GO" id="GO:0003924">
    <property type="term" value="F:GTPase activity"/>
    <property type="evidence" value="ECO:0007669"/>
    <property type="project" value="TreeGrafter"/>
</dbReference>
<evidence type="ECO:0000256" key="3">
    <source>
        <dbReference type="ARBA" id="ARBA00022553"/>
    </source>
</evidence>
<feature type="region of interest" description="Disordered" evidence="11">
    <location>
        <begin position="421"/>
        <end position="487"/>
    </location>
</feature>
<name>A0AAV8YBR4_9CUCU</name>
<feature type="compositionally biased region" description="Polar residues" evidence="11">
    <location>
        <begin position="467"/>
        <end position="476"/>
    </location>
</feature>
<feature type="region of interest" description="Disordered" evidence="11">
    <location>
        <begin position="617"/>
        <end position="661"/>
    </location>
</feature>
<feature type="region of interest" description="Disordered" evidence="11">
    <location>
        <begin position="516"/>
        <end position="542"/>
    </location>
</feature>
<dbReference type="FunFam" id="3.40.50.300:FF:000105">
    <property type="entry name" value="BMS1 ribosome biogenesis factor"/>
    <property type="match status" value="1"/>
</dbReference>
<dbReference type="GO" id="GO:0034511">
    <property type="term" value="F:U3 snoRNA binding"/>
    <property type="evidence" value="ECO:0007669"/>
    <property type="project" value="TreeGrafter"/>
</dbReference>
<dbReference type="AlphaFoldDB" id="A0AAV8YBR4"/>
<evidence type="ECO:0000256" key="8">
    <source>
        <dbReference type="ARBA" id="ARBA00023242"/>
    </source>
</evidence>
<protein>
    <recommendedName>
        <fullName evidence="12">Bms1-type G domain-containing protein</fullName>
    </recommendedName>
</protein>
<dbReference type="Pfam" id="PF08142">
    <property type="entry name" value="AARP2CN"/>
    <property type="match status" value="1"/>
</dbReference>
<accession>A0AAV8YBR4</accession>
<evidence type="ECO:0000259" key="12">
    <source>
        <dbReference type="PROSITE" id="PS51714"/>
    </source>
</evidence>
<dbReference type="InterPro" id="IPR027417">
    <property type="entry name" value="P-loop_NTPase"/>
</dbReference>
<dbReference type="InterPro" id="IPR030387">
    <property type="entry name" value="G_Bms1/Tsr1_dom"/>
</dbReference>
<feature type="compositionally biased region" description="Acidic residues" evidence="11">
    <location>
        <begin position="448"/>
        <end position="464"/>
    </location>
</feature>
<dbReference type="GO" id="GO:0005654">
    <property type="term" value="C:nucleoplasm"/>
    <property type="evidence" value="ECO:0007669"/>
    <property type="project" value="UniProtKB-ARBA"/>
</dbReference>
<dbReference type="InterPro" id="IPR007034">
    <property type="entry name" value="BMS1_TSR1_C"/>
</dbReference>
<dbReference type="Proteomes" id="UP001162162">
    <property type="component" value="Unassembled WGS sequence"/>
</dbReference>
<keyword evidence="6" id="KW-0067">ATP-binding</keyword>
<reference evidence="13" key="1">
    <citation type="journal article" date="2023" name="Insect Mol. Biol.">
        <title>Genome sequencing provides insights into the evolution of gene families encoding plant cell wall-degrading enzymes in longhorned beetles.</title>
        <authorList>
            <person name="Shin N.R."/>
            <person name="Okamura Y."/>
            <person name="Kirsch R."/>
            <person name="Pauchet Y."/>
        </authorList>
    </citation>
    <scope>NUCLEOTIDE SEQUENCE</scope>
    <source>
        <strain evidence="13">AMC_N1</strain>
    </source>
</reference>
<dbReference type="SMART" id="SM01362">
    <property type="entry name" value="DUF663"/>
    <property type="match status" value="1"/>
</dbReference>
<feature type="compositionally biased region" description="Polar residues" evidence="11">
    <location>
        <begin position="426"/>
        <end position="444"/>
    </location>
</feature>
<comment type="subcellular location">
    <subcellularLocation>
        <location evidence="1">Nucleus</location>
        <location evidence="1">Nucleolus</location>
    </subcellularLocation>
</comment>
<dbReference type="SMART" id="SM00785">
    <property type="entry name" value="AARP2CN"/>
    <property type="match status" value="1"/>
</dbReference>
<dbReference type="GO" id="GO:0005525">
    <property type="term" value="F:GTP binding"/>
    <property type="evidence" value="ECO:0007669"/>
    <property type="project" value="UniProtKB-KW"/>
</dbReference>
<evidence type="ECO:0000256" key="11">
    <source>
        <dbReference type="SAM" id="MobiDB-lite"/>
    </source>
</evidence>
<evidence type="ECO:0000256" key="7">
    <source>
        <dbReference type="ARBA" id="ARBA00023134"/>
    </source>
</evidence>
<evidence type="ECO:0000313" key="14">
    <source>
        <dbReference type="Proteomes" id="UP001162162"/>
    </source>
</evidence>
<sequence length="823" mass="94285">MEEENNLRRKAEKKKTKKDAANPVVENVLDKKQNPKAFAFNSAIRAERRFRRKQDIETKRQHIPLVDRTPVEPPPIFVAVVGPPKVGKTTLIRNLIKLFTRTPLTDIKGPVTIVMGKKRRVTFMECNNDVNSMIDLAKVADLVLLLCDASFGFEMEIFEFLNICQVHGMPKIMGVLTHLDMIKNSKVLKTTKKTLKHRFWTEVYPGAKLFYLSGIIHGEYLRNEIKNLGRFLSVMKLRPLKWRSTHSYLIADRYEDLTSQESIRKDPKCDRNISLYGYVRGVPLRKATSVHIAGLGDLRIQDISYLPDPCPLPEQIKKRALSEKEKSIYSPFSGVGGIVYDKDAVYIELGGSHGHQKREDNELNNIIANLIDTKETLDIKMKYSELQLFSGGEKISAQDMEDRNIEKNIIQFHGEIVNRREEKGLNSKQQGALKNNDPNTTAQKNFDDSSDSNSESEDSSDESVSDVTPTTPVNTSYGGGSNDDQDIEWKDNLAKKAHESFLARSNSNKNWMKIVYGRSTSDRPSTPTNDVDDSEDEGSIGGIFKKVRDEEQRRKTNKGSKNAFDSSLPMPWDCPTRDWLEEDNKALIKDCFVTGKWAESEDAAELLKLDDAEDLSDSELDGDFEDLETGEKHEATTMPSKKQGEKRKRNADNANEENDRQMLAEKKRKLKEKFDAEYDNTDTSYYDSLKMSADKQANLNKKILENMPDDMRIKIEGYRPGMYVRMEFENIPAEFINNFDPTYPIVIGSLNVGEENVGYVNVKLKKHRWYSKILKTNDPLIFSLGWRRFQSIPLYSKLEDDMKFRYIKYTRSIWLVTLTFGAL</sequence>
<dbReference type="Pfam" id="PF04950">
    <property type="entry name" value="RIBIOP_C"/>
    <property type="match status" value="1"/>
</dbReference>
<keyword evidence="4" id="KW-0547">Nucleotide-binding</keyword>
<dbReference type="PANTHER" id="PTHR12858:SF2">
    <property type="entry name" value="RIBOSOME BIOGENESIS PROTEIN BMS1 HOMOLOG"/>
    <property type="match status" value="1"/>
</dbReference>
<evidence type="ECO:0000256" key="1">
    <source>
        <dbReference type="ARBA" id="ARBA00004604"/>
    </source>
</evidence>